<dbReference type="AlphaFoldDB" id="A0A6C0CFQ5"/>
<dbReference type="EMBL" id="MN739406">
    <property type="protein sequence ID" value="QHT03133.1"/>
    <property type="molecule type" value="Genomic_DNA"/>
</dbReference>
<proteinExistence type="predicted"/>
<sequence length="69" mass="8519">MADTEPIKLVSFYANKIHTNPEFYAAEKKRVVKYLVNRYNTDEEYKNKKKEYCKLKMREIYNRRKLQTH</sequence>
<name>A0A6C0CFQ5_9ZZZZ</name>
<organism evidence="1">
    <name type="scientific">viral metagenome</name>
    <dbReference type="NCBI Taxonomy" id="1070528"/>
    <lineage>
        <taxon>unclassified sequences</taxon>
        <taxon>metagenomes</taxon>
        <taxon>organismal metagenomes</taxon>
    </lineage>
</organism>
<evidence type="ECO:0000313" key="1">
    <source>
        <dbReference type="EMBL" id="QHT03133.1"/>
    </source>
</evidence>
<protein>
    <submittedName>
        <fullName evidence="1">Uncharacterized protein</fullName>
    </submittedName>
</protein>
<reference evidence="1" key="1">
    <citation type="journal article" date="2020" name="Nature">
        <title>Giant virus diversity and host interactions through global metagenomics.</title>
        <authorList>
            <person name="Schulz F."/>
            <person name="Roux S."/>
            <person name="Paez-Espino D."/>
            <person name="Jungbluth S."/>
            <person name="Walsh D.A."/>
            <person name="Denef V.J."/>
            <person name="McMahon K.D."/>
            <person name="Konstantinidis K.T."/>
            <person name="Eloe-Fadrosh E.A."/>
            <person name="Kyrpides N.C."/>
            <person name="Woyke T."/>
        </authorList>
    </citation>
    <scope>NUCLEOTIDE SEQUENCE</scope>
    <source>
        <strain evidence="1">GVMAG-M-3300020727-4</strain>
    </source>
</reference>
<accession>A0A6C0CFQ5</accession>